<keyword evidence="1" id="KW-0812">Transmembrane</keyword>
<organism evidence="2 3">
    <name type="scientific">Pseudooceanicola sediminis</name>
    <dbReference type="NCBI Taxonomy" id="2211117"/>
    <lineage>
        <taxon>Bacteria</taxon>
        <taxon>Pseudomonadati</taxon>
        <taxon>Pseudomonadota</taxon>
        <taxon>Alphaproteobacteria</taxon>
        <taxon>Rhodobacterales</taxon>
        <taxon>Paracoccaceae</taxon>
        <taxon>Pseudooceanicola</taxon>
    </lineage>
</organism>
<feature type="transmembrane region" description="Helical" evidence="1">
    <location>
        <begin position="123"/>
        <end position="141"/>
    </location>
</feature>
<evidence type="ECO:0000313" key="3">
    <source>
        <dbReference type="Proteomes" id="UP000265848"/>
    </source>
</evidence>
<evidence type="ECO:0000256" key="1">
    <source>
        <dbReference type="SAM" id="Phobius"/>
    </source>
</evidence>
<feature type="transmembrane region" description="Helical" evidence="1">
    <location>
        <begin position="27"/>
        <end position="48"/>
    </location>
</feature>
<dbReference type="PROSITE" id="PS51257">
    <property type="entry name" value="PROKAR_LIPOPROTEIN"/>
    <property type="match status" value="1"/>
</dbReference>
<dbReference type="Proteomes" id="UP000265848">
    <property type="component" value="Unassembled WGS sequence"/>
</dbReference>
<sequence length="150" mass="16730">MTKTEREGGGSMGDLTRVTIDFDTSHLIFPTLIACVLGLLGLAVLIRDRARIAATVPYWRGLFAAMDKVRFLGALVLTLLYFSLMVPVGNIWPNTGMGFLLCSIPYLLATGLLFMHERPLRQVLPLLIVAVFGPVFVWWLFTYPLFLSLP</sequence>
<dbReference type="AlphaFoldDB" id="A0A399IWX6"/>
<feature type="transmembrane region" description="Helical" evidence="1">
    <location>
        <begin position="98"/>
        <end position="116"/>
    </location>
</feature>
<proteinExistence type="predicted"/>
<keyword evidence="3" id="KW-1185">Reference proteome</keyword>
<comment type="caution">
    <text evidence="2">The sequence shown here is derived from an EMBL/GenBank/DDBJ whole genome shotgun (WGS) entry which is preliminary data.</text>
</comment>
<reference evidence="2 3" key="1">
    <citation type="submission" date="2018-08" db="EMBL/GenBank/DDBJ databases">
        <title>Pseudooceanicola sediminis CY03 in the family Rhodobacteracea.</title>
        <authorList>
            <person name="Zhang Y.-J."/>
        </authorList>
    </citation>
    <scope>NUCLEOTIDE SEQUENCE [LARGE SCALE GENOMIC DNA]</scope>
    <source>
        <strain evidence="2 3">CY03</strain>
    </source>
</reference>
<gene>
    <name evidence="2" type="ORF">DL237_19910</name>
</gene>
<evidence type="ECO:0000313" key="2">
    <source>
        <dbReference type="EMBL" id="RII36947.1"/>
    </source>
</evidence>
<keyword evidence="1" id="KW-0472">Membrane</keyword>
<accession>A0A399IWX6</accession>
<dbReference type="EMBL" id="QWJJ01000027">
    <property type="protein sequence ID" value="RII36947.1"/>
    <property type="molecule type" value="Genomic_DNA"/>
</dbReference>
<keyword evidence="1" id="KW-1133">Transmembrane helix</keyword>
<evidence type="ECO:0008006" key="4">
    <source>
        <dbReference type="Google" id="ProtNLM"/>
    </source>
</evidence>
<protein>
    <recommendedName>
        <fullName evidence="4">Tripartite tricarboxylate transporter</fullName>
    </recommendedName>
</protein>
<feature type="transmembrane region" description="Helical" evidence="1">
    <location>
        <begin position="69"/>
        <end position="92"/>
    </location>
</feature>
<name>A0A399IWX6_9RHOB</name>